<dbReference type="PANTHER" id="PTHR31906">
    <property type="entry name" value="PLASTID-LIPID-ASSOCIATED PROTEIN 4, CHLOROPLASTIC-RELATED"/>
    <property type="match status" value="1"/>
</dbReference>
<name>C1EB33_MICCC</name>
<feature type="domain" description="Plastid lipid-associated protein/fibrillin conserved" evidence="4">
    <location>
        <begin position="55"/>
        <end position="117"/>
    </location>
</feature>
<feature type="compositionally biased region" description="Gly residues" evidence="3">
    <location>
        <begin position="159"/>
        <end position="171"/>
    </location>
</feature>
<organism evidence="5 6">
    <name type="scientific">Micromonas commoda (strain RCC299 / NOUM17 / CCMP2709)</name>
    <name type="common">Picoplanktonic green alga</name>
    <dbReference type="NCBI Taxonomy" id="296587"/>
    <lineage>
        <taxon>Eukaryota</taxon>
        <taxon>Viridiplantae</taxon>
        <taxon>Chlorophyta</taxon>
        <taxon>Mamiellophyceae</taxon>
        <taxon>Mamiellales</taxon>
        <taxon>Mamiellaceae</taxon>
        <taxon>Micromonas</taxon>
    </lineage>
</organism>
<dbReference type="GO" id="GO:0009536">
    <property type="term" value="C:plastid"/>
    <property type="evidence" value="ECO:0007669"/>
    <property type="project" value="UniProtKB-SubCell"/>
</dbReference>
<gene>
    <name evidence="5" type="ORF">MICPUN_60288</name>
</gene>
<dbReference type="InterPro" id="IPR006843">
    <property type="entry name" value="PAP/fibrillin_dom"/>
</dbReference>
<evidence type="ECO:0000256" key="1">
    <source>
        <dbReference type="ARBA" id="ARBA00004474"/>
    </source>
</evidence>
<evidence type="ECO:0000313" key="5">
    <source>
        <dbReference type="EMBL" id="ACO64959.1"/>
    </source>
</evidence>
<evidence type="ECO:0000313" key="6">
    <source>
        <dbReference type="Proteomes" id="UP000002009"/>
    </source>
</evidence>
<dbReference type="AlphaFoldDB" id="C1EB33"/>
<evidence type="ECO:0000259" key="4">
    <source>
        <dbReference type="Pfam" id="PF04755"/>
    </source>
</evidence>
<dbReference type="Proteomes" id="UP000002009">
    <property type="component" value="Chromosome 7"/>
</dbReference>
<evidence type="ECO:0000256" key="3">
    <source>
        <dbReference type="SAM" id="MobiDB-lite"/>
    </source>
</evidence>
<keyword evidence="6" id="KW-1185">Reference proteome</keyword>
<protein>
    <recommendedName>
        <fullName evidence="4">Plastid lipid-associated protein/fibrillin conserved domain-containing protein</fullName>
    </recommendedName>
</protein>
<proteinExistence type="predicted"/>
<comment type="subcellular location">
    <subcellularLocation>
        <location evidence="1">Plastid</location>
    </subcellularLocation>
</comment>
<dbReference type="Pfam" id="PF04755">
    <property type="entry name" value="PAP_fibrillin"/>
    <property type="match status" value="2"/>
</dbReference>
<dbReference type="KEGG" id="mis:MICPUN_60288"/>
<keyword evidence="2" id="KW-0934">Plastid</keyword>
<dbReference type="RefSeq" id="XP_002503701.1">
    <property type="nucleotide sequence ID" value="XM_002503655.1"/>
</dbReference>
<dbReference type="InParanoid" id="C1EB33"/>
<dbReference type="OrthoDB" id="568101at2759"/>
<feature type="region of interest" description="Disordered" evidence="3">
    <location>
        <begin position="137"/>
        <end position="192"/>
    </location>
</feature>
<feature type="compositionally biased region" description="Low complexity" evidence="3">
    <location>
        <begin position="1"/>
        <end position="18"/>
    </location>
</feature>
<accession>C1EB33</accession>
<evidence type="ECO:0000256" key="2">
    <source>
        <dbReference type="ARBA" id="ARBA00022640"/>
    </source>
</evidence>
<dbReference type="InterPro" id="IPR039633">
    <property type="entry name" value="PAP"/>
</dbReference>
<sequence length="307" mass="32120">MSLASAAPPSSARVHAPSRLIARTPSATGRHRRRVVVRGSSTKADDAGAPATVEQRKRRLVQLCARTDRGKSATPEVAAEIESIVAALEAVNPTKDPAVNRELITGKWSLLYTGASAEDAAKRAELEGAIGSALTEVSGSSGNVAKKRNDDDDDDGSSSEGGGGGGGGGGWSENEKGGDAKPMGRTISTFSGDAVDNRGNFQDIDAFKGEVLNRAELTIFGVPLQVEIVAACEPVDPGVTGGESRRLAVAFRKVRLTLGPVPTLTIPLGWVNDGRGPEGWLDTTYLDDDMRLGRGDKGSTFVTVRRK</sequence>
<dbReference type="GeneID" id="8245347"/>
<feature type="region of interest" description="Disordered" evidence="3">
    <location>
        <begin position="1"/>
        <end position="50"/>
    </location>
</feature>
<dbReference type="eggNOG" id="ENOG502S918">
    <property type="taxonomic scope" value="Eukaryota"/>
</dbReference>
<feature type="domain" description="Plastid lipid-associated protein/fibrillin conserved" evidence="4">
    <location>
        <begin position="196"/>
        <end position="302"/>
    </location>
</feature>
<dbReference type="OMA" id="RLCANTD"/>
<reference evidence="5 6" key="1">
    <citation type="journal article" date="2009" name="Science">
        <title>Green evolution and dynamic adaptations revealed by genomes of the marine picoeukaryotes Micromonas.</title>
        <authorList>
            <person name="Worden A.Z."/>
            <person name="Lee J.H."/>
            <person name="Mock T."/>
            <person name="Rouze P."/>
            <person name="Simmons M.P."/>
            <person name="Aerts A.L."/>
            <person name="Allen A.E."/>
            <person name="Cuvelier M.L."/>
            <person name="Derelle E."/>
            <person name="Everett M.V."/>
            <person name="Foulon E."/>
            <person name="Grimwood J."/>
            <person name="Gundlach H."/>
            <person name="Henrissat B."/>
            <person name="Napoli C."/>
            <person name="McDonald S.M."/>
            <person name="Parker M.S."/>
            <person name="Rombauts S."/>
            <person name="Salamov A."/>
            <person name="Von Dassow P."/>
            <person name="Badger J.H."/>
            <person name="Coutinho P.M."/>
            <person name="Demir E."/>
            <person name="Dubchak I."/>
            <person name="Gentemann C."/>
            <person name="Eikrem W."/>
            <person name="Gready J.E."/>
            <person name="John U."/>
            <person name="Lanier W."/>
            <person name="Lindquist E.A."/>
            <person name="Lucas S."/>
            <person name="Mayer K.F."/>
            <person name="Moreau H."/>
            <person name="Not F."/>
            <person name="Otillar R."/>
            <person name="Panaud O."/>
            <person name="Pangilinan J."/>
            <person name="Paulsen I."/>
            <person name="Piegu B."/>
            <person name="Poliakov A."/>
            <person name="Robbens S."/>
            <person name="Schmutz J."/>
            <person name="Toulza E."/>
            <person name="Wyss T."/>
            <person name="Zelensky A."/>
            <person name="Zhou K."/>
            <person name="Armbrust E.V."/>
            <person name="Bhattacharya D."/>
            <person name="Goodenough U.W."/>
            <person name="Van de Peer Y."/>
            <person name="Grigoriev I.V."/>
        </authorList>
    </citation>
    <scope>NUCLEOTIDE SEQUENCE [LARGE SCALE GENOMIC DNA]</scope>
    <source>
        <strain evidence="6">RCC299 / NOUM17</strain>
    </source>
</reference>
<dbReference type="EMBL" id="CP001328">
    <property type="protein sequence ID" value="ACO64959.1"/>
    <property type="molecule type" value="Genomic_DNA"/>
</dbReference>